<dbReference type="Proteomes" id="UP001165667">
    <property type="component" value="Unassembled WGS sequence"/>
</dbReference>
<name>A0AA41Z366_9HYPH</name>
<organism evidence="5 6">
    <name type="scientific">Lichenifustis flavocetrariae</name>
    <dbReference type="NCBI Taxonomy" id="2949735"/>
    <lineage>
        <taxon>Bacteria</taxon>
        <taxon>Pseudomonadati</taxon>
        <taxon>Pseudomonadota</taxon>
        <taxon>Alphaproteobacteria</taxon>
        <taxon>Hyphomicrobiales</taxon>
        <taxon>Lichenihabitantaceae</taxon>
        <taxon>Lichenifustis</taxon>
    </lineage>
</organism>
<keyword evidence="6" id="KW-1185">Reference proteome</keyword>
<dbReference type="InterPro" id="IPR001387">
    <property type="entry name" value="Cro/C1-type_HTH"/>
</dbReference>
<accession>A0AA41Z366</accession>
<dbReference type="InterPro" id="IPR010982">
    <property type="entry name" value="Lambda_DNA-bd_dom_sf"/>
</dbReference>
<dbReference type="Pfam" id="PF01381">
    <property type="entry name" value="HTH_3"/>
    <property type="match status" value="1"/>
</dbReference>
<keyword evidence="3" id="KW-0804">Transcription</keyword>
<dbReference type="InterPro" id="IPR050807">
    <property type="entry name" value="TransReg_Diox_bact_type"/>
</dbReference>
<dbReference type="PANTHER" id="PTHR46797">
    <property type="entry name" value="HTH-TYPE TRANSCRIPTIONAL REGULATOR"/>
    <property type="match status" value="1"/>
</dbReference>
<evidence type="ECO:0000313" key="6">
    <source>
        <dbReference type="Proteomes" id="UP001165667"/>
    </source>
</evidence>
<dbReference type="AlphaFoldDB" id="A0AA41Z366"/>
<protein>
    <submittedName>
        <fullName evidence="5">Helix-turn-helix domain-containing protein</fullName>
    </submittedName>
</protein>
<dbReference type="EMBL" id="JAMOIM010000036">
    <property type="protein sequence ID" value="MCW6511955.1"/>
    <property type="molecule type" value="Genomic_DNA"/>
</dbReference>
<evidence type="ECO:0000256" key="2">
    <source>
        <dbReference type="ARBA" id="ARBA00023125"/>
    </source>
</evidence>
<dbReference type="GO" id="GO:0003700">
    <property type="term" value="F:DNA-binding transcription factor activity"/>
    <property type="evidence" value="ECO:0007669"/>
    <property type="project" value="TreeGrafter"/>
</dbReference>
<evidence type="ECO:0000256" key="1">
    <source>
        <dbReference type="ARBA" id="ARBA00023015"/>
    </source>
</evidence>
<evidence type="ECO:0000313" key="5">
    <source>
        <dbReference type="EMBL" id="MCW6511955.1"/>
    </source>
</evidence>
<dbReference type="CDD" id="cd00093">
    <property type="entry name" value="HTH_XRE"/>
    <property type="match status" value="1"/>
</dbReference>
<dbReference type="GO" id="GO:0005829">
    <property type="term" value="C:cytosol"/>
    <property type="evidence" value="ECO:0007669"/>
    <property type="project" value="TreeGrafter"/>
</dbReference>
<evidence type="ECO:0000259" key="4">
    <source>
        <dbReference type="PROSITE" id="PS50943"/>
    </source>
</evidence>
<dbReference type="PROSITE" id="PS50943">
    <property type="entry name" value="HTH_CROC1"/>
    <property type="match status" value="1"/>
</dbReference>
<gene>
    <name evidence="5" type="ORF">M8523_28795</name>
</gene>
<evidence type="ECO:0000256" key="3">
    <source>
        <dbReference type="ARBA" id="ARBA00023163"/>
    </source>
</evidence>
<comment type="caution">
    <text evidence="5">The sequence shown here is derived from an EMBL/GenBank/DDBJ whole genome shotgun (WGS) entry which is preliminary data.</text>
</comment>
<sequence>MDVRALVGFNLRRLRIAHELSQEGVGLMAGFEPSYVGRIERGTENVTVGTLDRLATVLQVPVSAFFTVPAEGEAKPLVLKPGRKRKTSSAAKQ</sequence>
<dbReference type="GO" id="GO:0003677">
    <property type="term" value="F:DNA binding"/>
    <property type="evidence" value="ECO:0007669"/>
    <property type="project" value="UniProtKB-KW"/>
</dbReference>
<reference evidence="5" key="1">
    <citation type="submission" date="2022-05" db="EMBL/GenBank/DDBJ databases">
        <authorList>
            <person name="Pankratov T."/>
        </authorList>
    </citation>
    <scope>NUCLEOTIDE SEQUENCE</scope>
    <source>
        <strain evidence="5">BP6-180914</strain>
    </source>
</reference>
<proteinExistence type="predicted"/>
<dbReference type="SMART" id="SM00530">
    <property type="entry name" value="HTH_XRE"/>
    <property type="match status" value="1"/>
</dbReference>
<keyword evidence="2" id="KW-0238">DNA-binding</keyword>
<dbReference type="PANTHER" id="PTHR46797:SF23">
    <property type="entry name" value="HTH-TYPE TRANSCRIPTIONAL REGULATOR SUTR"/>
    <property type="match status" value="1"/>
</dbReference>
<feature type="domain" description="HTH cro/C1-type" evidence="4">
    <location>
        <begin position="11"/>
        <end position="65"/>
    </location>
</feature>
<dbReference type="RefSeq" id="WP_282588330.1">
    <property type="nucleotide sequence ID" value="NZ_JAMOIM010000036.1"/>
</dbReference>
<keyword evidence="1" id="KW-0805">Transcription regulation</keyword>
<dbReference type="SUPFAM" id="SSF47413">
    <property type="entry name" value="lambda repressor-like DNA-binding domains"/>
    <property type="match status" value="1"/>
</dbReference>
<dbReference type="Gene3D" id="1.10.260.40">
    <property type="entry name" value="lambda repressor-like DNA-binding domains"/>
    <property type="match status" value="1"/>
</dbReference>